<dbReference type="Gene3D" id="2.60.210.10">
    <property type="entry name" value="Apoptosis, Tumor Necrosis Factor Receptor Associated Protein 2, Chain A"/>
    <property type="match status" value="1"/>
</dbReference>
<dbReference type="Gene3D" id="3.30.710.10">
    <property type="entry name" value="Potassium Channel Kv1.1, Chain A"/>
    <property type="match status" value="1"/>
</dbReference>
<dbReference type="PROSITE" id="PS50097">
    <property type="entry name" value="BTB"/>
    <property type="match status" value="1"/>
</dbReference>
<feature type="region of interest" description="Disordered" evidence="4">
    <location>
        <begin position="267"/>
        <end position="286"/>
    </location>
</feature>
<reference evidence="7" key="1">
    <citation type="journal article" date="2020" name="bioRxiv">
        <title>Comparative genomics of Chlamydomonas.</title>
        <authorList>
            <person name="Craig R.J."/>
            <person name="Hasan A.R."/>
            <person name="Ness R.W."/>
            <person name="Keightley P.D."/>
        </authorList>
    </citation>
    <scope>NUCLEOTIDE SEQUENCE</scope>
    <source>
        <strain evidence="7">CCAP 11/173</strain>
    </source>
</reference>
<dbReference type="InterPro" id="IPR044515">
    <property type="entry name" value="ABTB1"/>
</dbReference>
<gene>
    <name evidence="7" type="ORF">HYH02_005906</name>
</gene>
<dbReference type="PANTHER" id="PTHR46231">
    <property type="entry name" value="ANKYRIN REPEAT AND BTB/POZ DOMAIN-CONTAINING PROTEIN 1"/>
    <property type="match status" value="1"/>
</dbReference>
<dbReference type="GO" id="GO:0000151">
    <property type="term" value="C:ubiquitin ligase complex"/>
    <property type="evidence" value="ECO:0007669"/>
    <property type="project" value="TreeGrafter"/>
</dbReference>
<name>A0A835WK39_9CHLO</name>
<comment type="pathway">
    <text evidence="1">Protein modification; protein ubiquitination.</text>
</comment>
<evidence type="ECO:0000259" key="5">
    <source>
        <dbReference type="PROSITE" id="PS50097"/>
    </source>
</evidence>
<feature type="domain" description="BTB" evidence="5">
    <location>
        <begin position="449"/>
        <end position="505"/>
    </location>
</feature>
<evidence type="ECO:0000256" key="1">
    <source>
        <dbReference type="ARBA" id="ARBA00004906"/>
    </source>
</evidence>
<feature type="compositionally biased region" description="Gly residues" evidence="4">
    <location>
        <begin position="267"/>
        <end position="278"/>
    </location>
</feature>
<dbReference type="CDD" id="cd18186">
    <property type="entry name" value="BTB_POZ_ZBTB_KLHL-like"/>
    <property type="match status" value="1"/>
</dbReference>
<dbReference type="GO" id="GO:0005737">
    <property type="term" value="C:cytoplasm"/>
    <property type="evidence" value="ECO:0007669"/>
    <property type="project" value="TreeGrafter"/>
</dbReference>
<comment type="caution">
    <text evidence="7">The sequence shown here is derived from an EMBL/GenBank/DDBJ whole genome shotgun (WGS) entry which is preliminary data.</text>
</comment>
<dbReference type="InterPro" id="IPR008974">
    <property type="entry name" value="TRAF-like"/>
</dbReference>
<feature type="compositionally biased region" description="Low complexity" evidence="4">
    <location>
        <begin position="399"/>
        <end position="413"/>
    </location>
</feature>
<evidence type="ECO:0000256" key="3">
    <source>
        <dbReference type="ARBA" id="ARBA00023043"/>
    </source>
</evidence>
<sequence length="603" mass="60887">MTGHIYSHEWLITDFCHRESENHTSPGFKLGPYSGWKLGILPGPEVFENGEAQGVTYTSVNLTCPEDLTAPLRVRYTVVLHNWISTGRDVEAEADDIVFNANSTYSRAYFVPRNELTVAAGFVRAADGALLLRLQLEYLPTTSSPTAAGAGLASATAAAAAPGPATGCSVYPVTLRDGGGVVAAGGCSSDLGADLLSLWERPGPTSDLTLVATAPAAADGSAAGGAAAAGGGRHGWEGGDSAVVYIDITTDSDDDCTARGSGGACGAGAAGGGGGGAGPSSNRHRAAAVAVNSGAAGAGGGGAGRRARGCKRPPAGPAGNTQRTRQQQQKQQQQKQQDNNKNAMAPAAPQPTAPAAGGAAAAVAAVAGAQAEARSTSGAAANSKRTASAESNQERLRRTAAAAGQPAPTTKPTSKPNVTAAAAAGAGGNDGPGPGPSSMSSPCPRTGRFDVHRAILAARCPYFATLFEAGMRDSATRELALPDTEPDALKPLLQFLYGGALTLTSRQQARACLALADRLLLPKAAALLRSHLLSGVTVSTVVPDMLWAAGAGQAELLVGLLDFAAEAEADLPQSKLRRLAAAHPALIAQLCTARVRAAKRSRT</sequence>
<dbReference type="InterPro" id="IPR000210">
    <property type="entry name" value="BTB/POZ_dom"/>
</dbReference>
<dbReference type="AlphaFoldDB" id="A0A835WK39"/>
<feature type="region of interest" description="Disordered" evidence="4">
    <location>
        <begin position="374"/>
        <end position="445"/>
    </location>
</feature>
<feature type="region of interest" description="Disordered" evidence="4">
    <location>
        <begin position="294"/>
        <end position="356"/>
    </location>
</feature>
<keyword evidence="2" id="KW-0677">Repeat</keyword>
<dbReference type="InterPro" id="IPR002083">
    <property type="entry name" value="MATH/TRAF_dom"/>
</dbReference>
<dbReference type="CDD" id="cd00121">
    <property type="entry name" value="MATH"/>
    <property type="match status" value="1"/>
</dbReference>
<evidence type="ECO:0000259" key="6">
    <source>
        <dbReference type="PROSITE" id="PS50144"/>
    </source>
</evidence>
<dbReference type="EMBL" id="JAEHOD010000015">
    <property type="protein sequence ID" value="KAG2449159.1"/>
    <property type="molecule type" value="Genomic_DNA"/>
</dbReference>
<keyword evidence="8" id="KW-1185">Reference proteome</keyword>
<feature type="compositionally biased region" description="Low complexity" evidence="4">
    <location>
        <begin position="317"/>
        <end position="347"/>
    </location>
</feature>
<dbReference type="SMART" id="SM00225">
    <property type="entry name" value="BTB"/>
    <property type="match status" value="1"/>
</dbReference>
<organism evidence="7 8">
    <name type="scientific">Chlamydomonas schloesseri</name>
    <dbReference type="NCBI Taxonomy" id="2026947"/>
    <lineage>
        <taxon>Eukaryota</taxon>
        <taxon>Viridiplantae</taxon>
        <taxon>Chlorophyta</taxon>
        <taxon>core chlorophytes</taxon>
        <taxon>Chlorophyceae</taxon>
        <taxon>CS clade</taxon>
        <taxon>Chlamydomonadales</taxon>
        <taxon>Chlamydomonadaceae</taxon>
        <taxon>Chlamydomonas</taxon>
    </lineage>
</organism>
<evidence type="ECO:0000313" key="7">
    <source>
        <dbReference type="EMBL" id="KAG2449159.1"/>
    </source>
</evidence>
<dbReference type="SUPFAM" id="SSF49599">
    <property type="entry name" value="TRAF domain-like"/>
    <property type="match status" value="1"/>
</dbReference>
<dbReference type="Pfam" id="PF00651">
    <property type="entry name" value="BTB"/>
    <property type="match status" value="1"/>
</dbReference>
<dbReference type="PANTHER" id="PTHR46231:SF1">
    <property type="entry name" value="ANKYRIN REPEAT AND BTB_POZ DOMAIN-CONTAINING PROTEIN 1"/>
    <property type="match status" value="1"/>
</dbReference>
<feature type="compositionally biased region" description="Polar residues" evidence="4">
    <location>
        <begin position="374"/>
        <end position="391"/>
    </location>
</feature>
<evidence type="ECO:0008006" key="9">
    <source>
        <dbReference type="Google" id="ProtNLM"/>
    </source>
</evidence>
<dbReference type="PROSITE" id="PS50144">
    <property type="entry name" value="MATH"/>
    <property type="match status" value="1"/>
</dbReference>
<protein>
    <recommendedName>
        <fullName evidence="9">BTB domain-containing protein</fullName>
    </recommendedName>
</protein>
<accession>A0A835WK39</accession>
<evidence type="ECO:0000313" key="8">
    <source>
        <dbReference type="Proteomes" id="UP000613740"/>
    </source>
</evidence>
<dbReference type="Proteomes" id="UP000613740">
    <property type="component" value="Unassembled WGS sequence"/>
</dbReference>
<dbReference type="SUPFAM" id="SSF54695">
    <property type="entry name" value="POZ domain"/>
    <property type="match status" value="1"/>
</dbReference>
<proteinExistence type="predicted"/>
<evidence type="ECO:0000256" key="2">
    <source>
        <dbReference type="ARBA" id="ARBA00022737"/>
    </source>
</evidence>
<feature type="domain" description="MATH" evidence="6">
    <location>
        <begin position="5"/>
        <end position="134"/>
    </location>
</feature>
<dbReference type="InterPro" id="IPR011333">
    <property type="entry name" value="SKP1/BTB/POZ_sf"/>
</dbReference>
<keyword evidence="3" id="KW-0040">ANK repeat</keyword>
<evidence type="ECO:0000256" key="4">
    <source>
        <dbReference type="SAM" id="MobiDB-lite"/>
    </source>
</evidence>
<dbReference type="OrthoDB" id="546239at2759"/>